<dbReference type="Gene3D" id="1.20.58.150">
    <property type="entry name" value="ANTH domain"/>
    <property type="match status" value="1"/>
</dbReference>
<accession>A0A8C1CTH2</accession>
<dbReference type="Gene3D" id="1.25.40.90">
    <property type="match status" value="1"/>
</dbReference>
<dbReference type="InterPro" id="IPR013809">
    <property type="entry name" value="ENTH"/>
</dbReference>
<organism evidence="23 24">
    <name type="scientific">Cyprinus carpio carpio</name>
    <dbReference type="NCBI Taxonomy" id="630221"/>
    <lineage>
        <taxon>Eukaryota</taxon>
        <taxon>Metazoa</taxon>
        <taxon>Chordata</taxon>
        <taxon>Craniata</taxon>
        <taxon>Vertebrata</taxon>
        <taxon>Euteleostomi</taxon>
        <taxon>Actinopterygii</taxon>
        <taxon>Neopterygii</taxon>
        <taxon>Teleostei</taxon>
        <taxon>Ostariophysi</taxon>
        <taxon>Cypriniformes</taxon>
        <taxon>Cyprinidae</taxon>
        <taxon>Cyprininae</taxon>
        <taxon>Cyprinus</taxon>
    </lineage>
</organism>
<comment type="similarity">
    <text evidence="6">Belongs to the PICALM/SNAP91 family.</text>
</comment>
<evidence type="ECO:0000256" key="13">
    <source>
        <dbReference type="ARBA" id="ARBA00023034"/>
    </source>
</evidence>
<evidence type="ECO:0000313" key="24">
    <source>
        <dbReference type="Proteomes" id="UP001108240"/>
    </source>
</evidence>
<evidence type="ECO:0000256" key="5">
    <source>
        <dbReference type="ARBA" id="ARBA00004600"/>
    </source>
</evidence>
<evidence type="ECO:0000256" key="7">
    <source>
        <dbReference type="ARBA" id="ARBA00022475"/>
    </source>
</evidence>
<keyword evidence="24" id="KW-1185">Reference proteome</keyword>
<dbReference type="Proteomes" id="UP001108240">
    <property type="component" value="Unplaced"/>
</dbReference>
<evidence type="ECO:0000256" key="15">
    <source>
        <dbReference type="ARBA" id="ARBA00023176"/>
    </source>
</evidence>
<dbReference type="FunFam" id="1.25.40.90:FF:000001">
    <property type="entry name" value="phosphatidylinositol-binding clathrin assembly protein-like isoform X1"/>
    <property type="match status" value="1"/>
</dbReference>
<evidence type="ECO:0000256" key="21">
    <source>
        <dbReference type="SAM" id="Coils"/>
    </source>
</evidence>
<evidence type="ECO:0000256" key="11">
    <source>
        <dbReference type="ARBA" id="ARBA00022843"/>
    </source>
</evidence>
<dbReference type="GO" id="GO:0048268">
    <property type="term" value="P:clathrin coat assembly"/>
    <property type="evidence" value="ECO:0007669"/>
    <property type="project" value="InterPro"/>
</dbReference>
<dbReference type="FunFam" id="1.20.58.150:FF:000001">
    <property type="entry name" value="phosphatidylinositol-binding clathrin assembly protein-like isoform X1"/>
    <property type="match status" value="1"/>
</dbReference>
<keyword evidence="12" id="KW-0007">Acetylation</keyword>
<dbReference type="GO" id="GO:0016185">
    <property type="term" value="P:synaptic vesicle budding from presynaptic endocytic zone membrane"/>
    <property type="evidence" value="ECO:0007669"/>
    <property type="project" value="TreeGrafter"/>
</dbReference>
<feature type="domain" description="ENTH" evidence="22">
    <location>
        <begin position="14"/>
        <end position="145"/>
    </location>
</feature>
<dbReference type="SUPFAM" id="SSF48464">
    <property type="entry name" value="ENTH/VHS domain"/>
    <property type="match status" value="1"/>
</dbReference>
<proteinExistence type="inferred from homology"/>
<keyword evidence="9" id="KW-0597">Phosphoprotein</keyword>
<reference evidence="23" key="2">
    <citation type="submission" date="2025-09" db="UniProtKB">
        <authorList>
            <consortium name="Ensembl"/>
        </authorList>
    </citation>
    <scope>IDENTIFICATION</scope>
</reference>
<dbReference type="SUPFAM" id="SSF89009">
    <property type="entry name" value="GAT-like domain"/>
    <property type="match status" value="1"/>
</dbReference>
<dbReference type="CDD" id="cd16985">
    <property type="entry name" value="ANTH_N_AP180"/>
    <property type="match status" value="1"/>
</dbReference>
<dbReference type="GO" id="GO:0000149">
    <property type="term" value="F:SNARE binding"/>
    <property type="evidence" value="ECO:0007669"/>
    <property type="project" value="TreeGrafter"/>
</dbReference>
<reference evidence="23" key="1">
    <citation type="submission" date="2025-08" db="UniProtKB">
        <authorList>
            <consortium name="Ensembl"/>
        </authorList>
    </citation>
    <scope>IDENTIFICATION</scope>
</reference>
<dbReference type="InterPro" id="IPR008942">
    <property type="entry name" value="ENTH_VHS"/>
</dbReference>
<dbReference type="GO" id="GO:0072583">
    <property type="term" value="P:clathrin-dependent endocytosis"/>
    <property type="evidence" value="ECO:0007669"/>
    <property type="project" value="InterPro"/>
</dbReference>
<evidence type="ECO:0000256" key="4">
    <source>
        <dbReference type="ARBA" id="ARBA00004555"/>
    </source>
</evidence>
<name>A0A8C1CTH2_CYPCA</name>
<keyword evidence="16" id="KW-0539">Nucleus</keyword>
<keyword evidence="8" id="KW-1017">Isopeptide bond</keyword>
<dbReference type="PANTHER" id="PTHR22951:SF16">
    <property type="entry name" value="PHOSPHATIDYLINOSITOL-BINDING CLATHRIN ASSEMBLY PROTEIN"/>
    <property type="match status" value="1"/>
</dbReference>
<dbReference type="GO" id="GO:0005546">
    <property type="term" value="F:phosphatidylinositol-4,5-bisphosphate binding"/>
    <property type="evidence" value="ECO:0007669"/>
    <property type="project" value="TreeGrafter"/>
</dbReference>
<comment type="function">
    <text evidence="18">Cytoplasmic adapter protein that plays a critical role in clathrin-mediated endocytosis which is important in processes such as internalization of cell receptors, synaptic transmission or removal of apoptotic cells. Recruits AP-2 and attaches clathrin triskelions to the cytoplasmic side of plasma membrane leading to clathrin-coated vesicles (CCVs) assembly. Furthermore, regulates clathrin-coated vesicle size and maturation by directly sensing and driving membrane curvature. In addition to binding to clathrin, mediates the endocytosis of small R-SNARES (Soluble NSF Attachment Protein REceptors) between plasma membranes and endosomes including VAMP2, VAMP3, VAMP4, VAMP7 or VAMP8. In turn, PICALM-dependent SNARE endocytosis is required for the formation and maturation of autophagic precursors. Modulates thereby autophagy and the turnover of autophagy substrates such as MAPT/TAU or amyloid precursor protein cleaved C-terminal fragment (APP-CTF).</text>
</comment>
<dbReference type="GO" id="GO:0008021">
    <property type="term" value="C:synaptic vesicle"/>
    <property type="evidence" value="ECO:0007669"/>
    <property type="project" value="TreeGrafter"/>
</dbReference>
<keyword evidence="11" id="KW-0832">Ubl conjugation</keyword>
<dbReference type="Pfam" id="PF07651">
    <property type="entry name" value="ANTH"/>
    <property type="match status" value="1"/>
</dbReference>
<dbReference type="InterPro" id="IPR011417">
    <property type="entry name" value="ANTH_dom"/>
</dbReference>
<evidence type="ECO:0000256" key="3">
    <source>
        <dbReference type="ARBA" id="ARBA00004236"/>
    </source>
</evidence>
<evidence type="ECO:0000256" key="6">
    <source>
        <dbReference type="ARBA" id="ARBA00008011"/>
    </source>
</evidence>
<evidence type="ECO:0000256" key="12">
    <source>
        <dbReference type="ARBA" id="ARBA00022990"/>
    </source>
</evidence>
<evidence type="ECO:0000256" key="14">
    <source>
        <dbReference type="ARBA" id="ARBA00023136"/>
    </source>
</evidence>
<dbReference type="GO" id="GO:0098894">
    <property type="term" value="C:extrinsic component of presynaptic endocytic zone membrane"/>
    <property type="evidence" value="ECO:0007669"/>
    <property type="project" value="TreeGrafter"/>
</dbReference>
<dbReference type="GO" id="GO:0005794">
    <property type="term" value="C:Golgi apparatus"/>
    <property type="evidence" value="ECO:0007669"/>
    <property type="project" value="UniProtKB-SubCell"/>
</dbReference>
<evidence type="ECO:0000256" key="20">
    <source>
        <dbReference type="ARBA" id="ARBA00068054"/>
    </source>
</evidence>
<keyword evidence="13" id="KW-0333">Golgi apparatus</keyword>
<evidence type="ECO:0000259" key="22">
    <source>
        <dbReference type="PROSITE" id="PS50942"/>
    </source>
</evidence>
<feature type="coiled-coil region" evidence="21">
    <location>
        <begin position="321"/>
        <end position="348"/>
    </location>
</feature>
<sequence>MSGQSITDRITAAQHSVTGSAVSKTVCKATTHEIMGPKKKHLDYLIHCTNEMNVNIPQLADSLFERTTNTSWVVVFKSLITTHHLMVYGNERFIQYLASRNTLFNLSNFLDKCGLQGYDMSTFIRRYSRYLNEKAVSYRQVAFDFTKVKRGVDGVMRTMNTEKLLKTIPIIQNQMDALLDFNVNANELTNGVINAAFMLLFKDSIRLFAAYNEGIINLLEKYFDMKKVQCKEGLDIYKKFLTRMTRISEFLKVAEQVGIDRGDIPDLSQAPSSLLDALEQHLASLEGKKVKDSTAASRASTLSNAVSSLANTGMSFTKVDEREKQAALEEEQARLKALKEQRLKELSKKPSFATTDTSPVSTTAACISTAPAIDLFSTPSCSNGALKMESDLFDMQTNFQSSMQPGPSVATAWGGYGAPQIPPPQSSGELHVDFESVFGTKAASTNSLDTDAGILKPTVAGSNQSSNLLPEKLVSDDLDSSLANLVGNLGIGNGTTKNDIHWNQPGEKKLTGGMNWQPKTAPSTTWNPVSMPPSIMAFPATTPTGMMGYGMPPQLPSMSMMTQPTMMYTQPVMRPSNPFGSVSSAQMQFM</sequence>
<evidence type="ECO:0000256" key="16">
    <source>
        <dbReference type="ARBA" id="ARBA00023242"/>
    </source>
</evidence>
<dbReference type="GeneTree" id="ENSGT00950000183068"/>
<dbReference type="GO" id="GO:0032050">
    <property type="term" value="F:clathrin heavy chain binding"/>
    <property type="evidence" value="ECO:0007669"/>
    <property type="project" value="TreeGrafter"/>
</dbReference>
<dbReference type="GO" id="GO:0030136">
    <property type="term" value="C:clathrin-coated vesicle"/>
    <property type="evidence" value="ECO:0007669"/>
    <property type="project" value="UniProtKB-SubCell"/>
</dbReference>
<evidence type="ECO:0000256" key="1">
    <source>
        <dbReference type="ARBA" id="ARBA00004123"/>
    </source>
</evidence>
<dbReference type="AlphaFoldDB" id="A0A8C1CTH2"/>
<dbReference type="PANTHER" id="PTHR22951">
    <property type="entry name" value="CLATHRIN ASSEMBLY PROTEIN"/>
    <property type="match status" value="1"/>
</dbReference>
<evidence type="ECO:0000256" key="9">
    <source>
        <dbReference type="ARBA" id="ARBA00022553"/>
    </source>
</evidence>
<dbReference type="GO" id="GO:0005634">
    <property type="term" value="C:nucleus"/>
    <property type="evidence" value="ECO:0007669"/>
    <property type="project" value="UniProtKB-SubCell"/>
</dbReference>
<keyword evidence="7" id="KW-1003">Cell membrane</keyword>
<comment type="subcellular location">
    <subcellularLocation>
        <location evidence="3">Cell membrane</location>
    </subcellularLocation>
    <subcellularLocation>
        <location evidence="2">Cytoplasmic vesicle</location>
        <location evidence="2">Clathrin-coated vesicle</location>
    </subcellularLocation>
    <subcellularLocation>
        <location evidence="4">Golgi apparatus</location>
    </subcellularLocation>
    <subcellularLocation>
        <location evidence="5">Membrane</location>
        <location evidence="5">Clathrin-coated pit</location>
    </subcellularLocation>
    <subcellularLocation>
        <location evidence="1">Nucleus</location>
    </subcellularLocation>
</comment>
<keyword evidence="10" id="KW-0254">Endocytosis</keyword>
<keyword evidence="17" id="KW-0968">Cytoplasmic vesicle</keyword>
<dbReference type="PROSITE" id="PS50942">
    <property type="entry name" value="ENTH"/>
    <property type="match status" value="1"/>
</dbReference>
<dbReference type="InterPro" id="IPR045192">
    <property type="entry name" value="AP180-like"/>
</dbReference>
<dbReference type="SMART" id="SM00273">
    <property type="entry name" value="ENTH"/>
    <property type="match status" value="1"/>
</dbReference>
<protein>
    <recommendedName>
        <fullName evidence="20">Phosphatidylinositol-binding clathrin assembly protein</fullName>
    </recommendedName>
</protein>
<evidence type="ECO:0000256" key="18">
    <source>
        <dbReference type="ARBA" id="ARBA00055144"/>
    </source>
</evidence>
<keyword evidence="21" id="KW-0175">Coiled coil</keyword>
<keyword evidence="15" id="KW-0168">Coated pit</keyword>
<dbReference type="Ensembl" id="ENSCCRT00000056121.2">
    <property type="protein sequence ID" value="ENSCCRP00000051782.2"/>
    <property type="gene ID" value="ENSCCRG00000007787.2"/>
</dbReference>
<evidence type="ECO:0000256" key="2">
    <source>
        <dbReference type="ARBA" id="ARBA00004132"/>
    </source>
</evidence>
<evidence type="ECO:0000256" key="8">
    <source>
        <dbReference type="ARBA" id="ARBA00022499"/>
    </source>
</evidence>
<dbReference type="GO" id="GO:0005905">
    <property type="term" value="C:clathrin-coated pit"/>
    <property type="evidence" value="ECO:0007669"/>
    <property type="project" value="UniProtKB-SubCell"/>
</dbReference>
<dbReference type="GO" id="GO:0005545">
    <property type="term" value="F:1-phosphatidylinositol binding"/>
    <property type="evidence" value="ECO:0007669"/>
    <property type="project" value="InterPro"/>
</dbReference>
<comment type="subunit">
    <text evidence="19">Binds to clathrin; involves primarily the C-terminal sequences, but the full-length protein is required for full binding capacity. Binds phosphatidylinositol 4,5- bisphosphate. Interacts with PIMREG; this interaction may change the subcellular location into the nucleus. Interacts with AP2A1 (via its alpha-appendage domain). Interacts (via N-terminus) with VAMP2; VAMP3; VAMP7 and VAMP8 (Via N-terminus). Interacts with LC3/MAP1LC3A.</text>
</comment>
<evidence type="ECO:0000256" key="10">
    <source>
        <dbReference type="ARBA" id="ARBA00022583"/>
    </source>
</evidence>
<evidence type="ECO:0000256" key="19">
    <source>
        <dbReference type="ARBA" id="ARBA00061829"/>
    </source>
</evidence>
<evidence type="ECO:0000313" key="23">
    <source>
        <dbReference type="Ensembl" id="ENSCCRP00000051782.2"/>
    </source>
</evidence>
<keyword evidence="14" id="KW-0472">Membrane</keyword>
<dbReference type="InterPro" id="IPR014712">
    <property type="entry name" value="ANTH_dom_sf"/>
</dbReference>
<evidence type="ECO:0000256" key="17">
    <source>
        <dbReference type="ARBA" id="ARBA00023329"/>
    </source>
</evidence>